<feature type="compositionally biased region" description="Low complexity" evidence="1">
    <location>
        <begin position="277"/>
        <end position="292"/>
    </location>
</feature>
<evidence type="ECO:0000256" key="2">
    <source>
        <dbReference type="SAM" id="SignalP"/>
    </source>
</evidence>
<keyword evidence="2" id="KW-0732">Signal</keyword>
<evidence type="ECO:0000313" key="3">
    <source>
        <dbReference type="EMBL" id="GAM36298.1"/>
    </source>
</evidence>
<reference evidence="4" key="1">
    <citation type="journal article" date="2015" name="Genome Announc.">
        <title>Draft genome sequence of Talaromyces cellulolyticus strain Y-94, a source of lignocellulosic biomass-degrading enzymes.</title>
        <authorList>
            <person name="Fujii T."/>
            <person name="Koike H."/>
            <person name="Sawayama S."/>
            <person name="Yano S."/>
            <person name="Inoue H."/>
        </authorList>
    </citation>
    <scope>NUCLEOTIDE SEQUENCE [LARGE SCALE GENOMIC DNA]</scope>
    <source>
        <strain evidence="4">Y-94</strain>
    </source>
</reference>
<accession>A0A510NVM7</accession>
<feature type="compositionally biased region" description="Gly residues" evidence="1">
    <location>
        <begin position="322"/>
        <end position="333"/>
    </location>
</feature>
<feature type="compositionally biased region" description="Low complexity" evidence="1">
    <location>
        <begin position="334"/>
        <end position="352"/>
    </location>
</feature>
<evidence type="ECO:0008006" key="5">
    <source>
        <dbReference type="Google" id="ProtNLM"/>
    </source>
</evidence>
<feature type="compositionally biased region" description="Polar residues" evidence="1">
    <location>
        <begin position="293"/>
        <end position="318"/>
    </location>
</feature>
<organism evidence="3 4">
    <name type="scientific">Talaromyces pinophilus</name>
    <name type="common">Penicillium pinophilum</name>
    <dbReference type="NCBI Taxonomy" id="128442"/>
    <lineage>
        <taxon>Eukaryota</taxon>
        <taxon>Fungi</taxon>
        <taxon>Dikarya</taxon>
        <taxon>Ascomycota</taxon>
        <taxon>Pezizomycotina</taxon>
        <taxon>Eurotiomycetes</taxon>
        <taxon>Eurotiomycetidae</taxon>
        <taxon>Eurotiales</taxon>
        <taxon>Trichocomaceae</taxon>
        <taxon>Talaromyces</taxon>
        <taxon>Talaromyces sect. Talaromyces</taxon>
    </lineage>
</organism>
<evidence type="ECO:0000313" key="4">
    <source>
        <dbReference type="Proteomes" id="UP000053095"/>
    </source>
</evidence>
<feature type="compositionally biased region" description="Low complexity" evidence="1">
    <location>
        <begin position="250"/>
        <end position="266"/>
    </location>
</feature>
<feature type="region of interest" description="Disordered" evidence="1">
    <location>
        <begin position="248"/>
        <end position="357"/>
    </location>
</feature>
<gene>
    <name evidence="3" type="ORF">TCE0_018r05283</name>
</gene>
<feature type="signal peptide" evidence="2">
    <location>
        <begin position="1"/>
        <end position="20"/>
    </location>
</feature>
<feature type="compositionally biased region" description="Gly residues" evidence="1">
    <location>
        <begin position="267"/>
        <end position="276"/>
    </location>
</feature>
<keyword evidence="4" id="KW-1185">Reference proteome</keyword>
<name>A0A510NVM7_TALPI</name>
<dbReference type="PANTHER" id="PTHR36182">
    <property type="entry name" value="PROTEIN, PUTATIVE (AFU_ORTHOLOGUE AFUA_6G10930)-RELATED"/>
    <property type="match status" value="1"/>
</dbReference>
<evidence type="ECO:0000256" key="1">
    <source>
        <dbReference type="SAM" id="MobiDB-lite"/>
    </source>
</evidence>
<protein>
    <recommendedName>
        <fullName evidence="5">Lytic polysaccharide monooxygenase</fullName>
    </recommendedName>
</protein>
<dbReference type="PANTHER" id="PTHR36182:SF2">
    <property type="entry name" value="LYTIC POLYSACCHARIDE MONOOXYGENASE"/>
    <property type="match status" value="1"/>
</dbReference>
<dbReference type="EMBL" id="DF933814">
    <property type="protein sequence ID" value="GAM36298.1"/>
    <property type="molecule type" value="Genomic_DNA"/>
</dbReference>
<dbReference type="Gene3D" id="2.70.50.70">
    <property type="match status" value="1"/>
</dbReference>
<dbReference type="Proteomes" id="UP000053095">
    <property type="component" value="Unassembled WGS sequence"/>
</dbReference>
<feature type="chain" id="PRO_5021791491" description="Lytic polysaccharide monooxygenase" evidence="2">
    <location>
        <begin position="21"/>
        <end position="426"/>
    </location>
</feature>
<dbReference type="AlphaFoldDB" id="A0A510NVM7"/>
<proteinExistence type="predicted"/>
<sequence>MFFTKKHLLAVLLAASTVQGHMIMTSPQPFGIATLNNFPLSGDGSDFPCKQRSGVYAFTADVLTANTYHVGDSPLLSFQGGATHGGGSCQISLTTDLEPTKDSTWFVIHSIEGGCPANVAGNIGEDASAPDPTTFNFTVPDIAAGRYTLAWTWFNRIGNREMYMNCAPVEILSKAGSKKRDEETSLSKRADFPEMFVANINGCNTTEGIDIRFPNPGDSVVYLGEATNLQPSGQPACVGGAGPTATGVIAAPTPTGTGSASGSSGNTSGGASGGGSAASAPSTLTTTTATSTIPENTVQPVPAPTSTKPATSVPTSIPSTGGSSGSTGSGGSTSTGSTGSTSSTGSTGTTSGALSGPCSAEGTWNCIDGTSFQRCASGTWSPAQPVAGGTKCNAGQSSDFTLVAVKREYAGHIHDRRQSLIDKTDS</sequence>